<evidence type="ECO:0000313" key="2">
    <source>
        <dbReference type="EMBL" id="AJK46352.1"/>
    </source>
</evidence>
<feature type="domain" description="Styrene monooxygenase StyA putative substrate binding" evidence="1">
    <location>
        <begin position="160"/>
        <end position="265"/>
    </location>
</feature>
<dbReference type="KEGG" id="bgp:BGL_1c18430"/>
<dbReference type="Proteomes" id="UP000031838">
    <property type="component" value="Chromosome 1"/>
</dbReference>
<sequence>MTQVESPGTAGAGRRIAVVGAGQAGLQAALALLGRGYAVTLVAEREPDDVERGRVKSSQCLFGEALRLERAAGIEFGRDACPPINAITFGAVDARSPNGRMISWRGALSRGAAAIDPRIKFAALLREVPRRGGTVRIATADVAMLEELAASHDLVLVATGRGEPGQLFERDAVRSVFRTPQRVLGLTFLHCDGRVGPADAVSFNVVPGVGEIFVMPALTHSGPCHVAVFEGIAGGPLDCWRDVKSAGAHLGRSLDVMRRFTPWELDACRYVELTDANGTLTGSFAPMVRHPVAVLPSGRAVLGMGDAVVLHDPITGQGANGAVKCAAAYVEAIVERGALPFTHGWMLSAFAAYWRDAAYAVQWTNSMLFPPAPHVLGLFRAAQRNPVLATRLADGFDDPSSLYPAWGDAQACEAWRESLGI</sequence>
<accession>A0A0B6RM46</accession>
<evidence type="ECO:0000259" key="1">
    <source>
        <dbReference type="Pfam" id="PF17885"/>
    </source>
</evidence>
<dbReference type="InterPro" id="IPR041654">
    <property type="entry name" value="StyA_sbd"/>
</dbReference>
<reference evidence="2 3" key="2">
    <citation type="journal article" date="2016" name="Appl. Microbiol. Biotechnol.">
        <title>Mutations improving production and secretion of extracellular lipase by Burkholderia glumae PG1.</title>
        <authorList>
            <person name="Knapp A."/>
            <person name="Voget S."/>
            <person name="Gao R."/>
            <person name="Zaburannyi N."/>
            <person name="Krysciak D."/>
            <person name="Breuer M."/>
            <person name="Hauer B."/>
            <person name="Streit W.R."/>
            <person name="Muller R."/>
            <person name="Daniel R."/>
            <person name="Jaeger K.E."/>
        </authorList>
    </citation>
    <scope>NUCLEOTIDE SEQUENCE [LARGE SCALE GENOMIC DNA]</scope>
    <source>
        <strain evidence="2 3">PG1</strain>
    </source>
</reference>
<dbReference type="OrthoDB" id="8801399at2"/>
<dbReference type="SUPFAM" id="SSF51905">
    <property type="entry name" value="FAD/NAD(P)-binding domain"/>
    <property type="match status" value="1"/>
</dbReference>
<dbReference type="RefSeq" id="WP_042624875.1">
    <property type="nucleotide sequence ID" value="NZ_CP002580.1"/>
</dbReference>
<name>A0A0B6RM46_BURPL</name>
<dbReference type="Pfam" id="PF17885">
    <property type="entry name" value="Smoa_sbd"/>
    <property type="match status" value="1"/>
</dbReference>
<dbReference type="HOGENOM" id="CLU_033694_0_0_4"/>
<reference evidence="3" key="1">
    <citation type="submission" date="2011-03" db="EMBL/GenBank/DDBJ databases">
        <authorList>
            <person name="Voget S."/>
            <person name="Streit W.R."/>
            <person name="Jaeger K.E."/>
            <person name="Daniel R."/>
        </authorList>
    </citation>
    <scope>NUCLEOTIDE SEQUENCE [LARGE SCALE GENOMIC DNA]</scope>
    <source>
        <strain evidence="3">PG1</strain>
    </source>
</reference>
<dbReference type="EMBL" id="CP002580">
    <property type="protein sequence ID" value="AJK46352.1"/>
    <property type="molecule type" value="Genomic_DNA"/>
</dbReference>
<dbReference type="InterPro" id="IPR036188">
    <property type="entry name" value="FAD/NAD-bd_sf"/>
</dbReference>
<protein>
    <recommendedName>
        <fullName evidence="1">Styrene monooxygenase StyA putative substrate binding domain-containing protein</fullName>
    </recommendedName>
</protein>
<proteinExistence type="predicted"/>
<dbReference type="Gene3D" id="3.30.9.40">
    <property type="match status" value="1"/>
</dbReference>
<dbReference type="PRINTS" id="PR00420">
    <property type="entry name" value="RNGMNOXGNASE"/>
</dbReference>
<gene>
    <name evidence="2" type="ORF">BGL_1c18430</name>
</gene>
<organism evidence="2 3">
    <name type="scientific">Burkholderia plantarii</name>
    <dbReference type="NCBI Taxonomy" id="41899"/>
    <lineage>
        <taxon>Bacteria</taxon>
        <taxon>Pseudomonadati</taxon>
        <taxon>Pseudomonadota</taxon>
        <taxon>Betaproteobacteria</taxon>
        <taxon>Burkholderiales</taxon>
        <taxon>Burkholderiaceae</taxon>
        <taxon>Burkholderia</taxon>
    </lineage>
</organism>
<evidence type="ECO:0000313" key="3">
    <source>
        <dbReference type="Proteomes" id="UP000031838"/>
    </source>
</evidence>
<dbReference type="AlphaFoldDB" id="A0A0B6RM46"/>
<keyword evidence="3" id="KW-1185">Reference proteome</keyword>
<dbReference type="Gene3D" id="3.50.50.60">
    <property type="entry name" value="FAD/NAD(P)-binding domain"/>
    <property type="match status" value="2"/>
</dbReference>